<dbReference type="InterPro" id="IPR008838">
    <property type="entry name" value="Variable_surface_protein_TREHY"/>
</dbReference>
<evidence type="ECO:0000313" key="2">
    <source>
        <dbReference type="EMBL" id="CRF35224.1"/>
    </source>
</evidence>
<dbReference type="EMBL" id="CVLB01000003">
    <property type="protein sequence ID" value="CRF35224.1"/>
    <property type="molecule type" value="Genomic_DNA"/>
</dbReference>
<dbReference type="RefSeq" id="WP_157031492.1">
    <property type="nucleotide sequence ID" value="NZ_CVLB01000003.1"/>
</dbReference>
<dbReference type="Proteomes" id="UP000043763">
    <property type="component" value="Unassembled WGS sequence"/>
</dbReference>
<sequence>MIQKVNKKIKFLIYVTGSLLITSVSAFGMYSADGNDWINFLTNGNQLRARM</sequence>
<dbReference type="AlphaFoldDB" id="A0A0G4KA66"/>
<accession>A0A0G4KA66</accession>
<keyword evidence="1" id="KW-1133">Transmembrane helix</keyword>
<keyword evidence="1" id="KW-0472">Membrane</keyword>
<keyword evidence="1" id="KW-0812">Transmembrane</keyword>
<evidence type="ECO:0000256" key="1">
    <source>
        <dbReference type="SAM" id="Phobius"/>
    </source>
</evidence>
<organism evidence="2 3">
    <name type="scientific">Brachyspira suanatina</name>
    <dbReference type="NCBI Taxonomy" id="381802"/>
    <lineage>
        <taxon>Bacteria</taxon>
        <taxon>Pseudomonadati</taxon>
        <taxon>Spirochaetota</taxon>
        <taxon>Spirochaetia</taxon>
        <taxon>Brachyspirales</taxon>
        <taxon>Brachyspiraceae</taxon>
        <taxon>Brachyspira</taxon>
    </lineage>
</organism>
<keyword evidence="3" id="KW-1185">Reference proteome</keyword>
<reference evidence="3" key="1">
    <citation type="submission" date="2015-04" db="EMBL/GenBank/DDBJ databases">
        <authorList>
            <person name="Mushtaq Mamoona"/>
        </authorList>
    </citation>
    <scope>NUCLEOTIDE SEQUENCE [LARGE SCALE GENOMIC DNA]</scope>
    <source>
        <strain evidence="3">AN4859/03</strain>
    </source>
</reference>
<gene>
    <name evidence="2" type="ORF">BRSU_2514</name>
</gene>
<name>A0A0G4KA66_9SPIR</name>
<dbReference type="Pfam" id="PF05540">
    <property type="entry name" value="Serpulina_VSP"/>
    <property type="match status" value="1"/>
</dbReference>
<feature type="transmembrane region" description="Helical" evidence="1">
    <location>
        <begin position="12"/>
        <end position="32"/>
    </location>
</feature>
<evidence type="ECO:0000313" key="3">
    <source>
        <dbReference type="Proteomes" id="UP000043763"/>
    </source>
</evidence>
<protein>
    <submittedName>
        <fullName evidence="2">Hypothetical membrane protein</fullName>
    </submittedName>
</protein>
<proteinExistence type="predicted"/>